<dbReference type="AlphaFoldDB" id="A0A2S6G188"/>
<keyword evidence="4 8" id="KW-0694">RNA-binding</keyword>
<dbReference type="OrthoDB" id="9808392at2"/>
<evidence type="ECO:0000256" key="2">
    <source>
        <dbReference type="ARBA" id="ARBA00007634"/>
    </source>
</evidence>
<evidence type="ECO:0000256" key="1">
    <source>
        <dbReference type="ARBA" id="ARBA00003134"/>
    </source>
</evidence>
<organism evidence="10 11">
    <name type="scientific">Clostridium algidicarnis DSM 15099</name>
    <dbReference type="NCBI Taxonomy" id="1121295"/>
    <lineage>
        <taxon>Bacteria</taxon>
        <taxon>Bacillati</taxon>
        <taxon>Bacillota</taxon>
        <taxon>Clostridia</taxon>
        <taxon>Eubacteriales</taxon>
        <taxon>Clostridiaceae</taxon>
        <taxon>Clostridium</taxon>
    </lineage>
</organism>
<evidence type="ECO:0000313" key="11">
    <source>
        <dbReference type="Proteomes" id="UP000239863"/>
    </source>
</evidence>
<protein>
    <recommendedName>
        <fullName evidence="7 8">Small ribosomal subunit protein bS20</fullName>
    </recommendedName>
</protein>
<evidence type="ECO:0000256" key="6">
    <source>
        <dbReference type="ARBA" id="ARBA00023274"/>
    </source>
</evidence>
<dbReference type="Proteomes" id="UP000239863">
    <property type="component" value="Unassembled WGS sequence"/>
</dbReference>
<dbReference type="FunFam" id="1.20.58.110:FF:000001">
    <property type="entry name" value="30S ribosomal protein S20"/>
    <property type="match status" value="1"/>
</dbReference>
<dbReference type="GeneID" id="75091563"/>
<evidence type="ECO:0000256" key="9">
    <source>
        <dbReference type="SAM" id="MobiDB-lite"/>
    </source>
</evidence>
<evidence type="ECO:0000256" key="3">
    <source>
        <dbReference type="ARBA" id="ARBA00022730"/>
    </source>
</evidence>
<dbReference type="GO" id="GO:0015935">
    <property type="term" value="C:small ribosomal subunit"/>
    <property type="evidence" value="ECO:0007669"/>
    <property type="project" value="TreeGrafter"/>
</dbReference>
<dbReference type="HAMAP" id="MF_00500">
    <property type="entry name" value="Ribosomal_bS20"/>
    <property type="match status" value="1"/>
</dbReference>
<dbReference type="EMBL" id="PTIS01000001">
    <property type="protein sequence ID" value="PPK49535.1"/>
    <property type="molecule type" value="Genomic_DNA"/>
</dbReference>
<feature type="region of interest" description="Disordered" evidence="9">
    <location>
        <begin position="69"/>
        <end position="88"/>
    </location>
</feature>
<dbReference type="GO" id="GO:0006412">
    <property type="term" value="P:translation"/>
    <property type="evidence" value="ECO:0007669"/>
    <property type="project" value="UniProtKB-UniRule"/>
</dbReference>
<dbReference type="SUPFAM" id="SSF46992">
    <property type="entry name" value="Ribosomal protein S20"/>
    <property type="match status" value="1"/>
</dbReference>
<accession>A0A2S6G188</accession>
<dbReference type="GO" id="GO:0070181">
    <property type="term" value="F:small ribosomal subunit rRNA binding"/>
    <property type="evidence" value="ECO:0007669"/>
    <property type="project" value="TreeGrafter"/>
</dbReference>
<gene>
    <name evidence="8" type="primary">rpsT</name>
    <name evidence="10" type="ORF">BD821_101196</name>
</gene>
<name>A0A2S6G188_9CLOT</name>
<dbReference type="Gene3D" id="1.20.58.110">
    <property type="entry name" value="Ribosomal protein S20"/>
    <property type="match status" value="1"/>
</dbReference>
<evidence type="ECO:0000256" key="7">
    <source>
        <dbReference type="ARBA" id="ARBA00035136"/>
    </source>
</evidence>
<dbReference type="InterPro" id="IPR036510">
    <property type="entry name" value="Ribosomal_bS20_sf"/>
</dbReference>
<dbReference type="NCBIfam" id="TIGR00029">
    <property type="entry name" value="S20"/>
    <property type="match status" value="1"/>
</dbReference>
<comment type="function">
    <text evidence="1 8">Binds directly to 16S ribosomal RNA.</text>
</comment>
<comment type="similarity">
    <text evidence="2 8">Belongs to the bacterial ribosomal protein bS20 family.</text>
</comment>
<dbReference type="PANTHER" id="PTHR33398:SF1">
    <property type="entry name" value="SMALL RIBOSOMAL SUBUNIT PROTEIN BS20C"/>
    <property type="match status" value="1"/>
</dbReference>
<keyword evidence="6 8" id="KW-0687">Ribonucleoprotein</keyword>
<evidence type="ECO:0000256" key="5">
    <source>
        <dbReference type="ARBA" id="ARBA00022980"/>
    </source>
</evidence>
<comment type="caution">
    <text evidence="10">The sequence shown here is derived from an EMBL/GenBank/DDBJ whole genome shotgun (WGS) entry which is preliminary data.</text>
</comment>
<dbReference type="PANTHER" id="PTHR33398">
    <property type="entry name" value="30S RIBOSOMAL PROTEIN S20"/>
    <property type="match status" value="1"/>
</dbReference>
<dbReference type="GO" id="GO:0005829">
    <property type="term" value="C:cytosol"/>
    <property type="evidence" value="ECO:0007669"/>
    <property type="project" value="TreeGrafter"/>
</dbReference>
<evidence type="ECO:0000256" key="8">
    <source>
        <dbReference type="HAMAP-Rule" id="MF_00500"/>
    </source>
</evidence>
<evidence type="ECO:0000256" key="4">
    <source>
        <dbReference type="ARBA" id="ARBA00022884"/>
    </source>
</evidence>
<proteinExistence type="inferred from homology"/>
<keyword evidence="5 8" id="KW-0689">Ribosomal protein</keyword>
<evidence type="ECO:0000313" key="10">
    <source>
        <dbReference type="EMBL" id="PPK49535.1"/>
    </source>
</evidence>
<reference evidence="10 11" key="1">
    <citation type="submission" date="2018-02" db="EMBL/GenBank/DDBJ databases">
        <title>Genomic Encyclopedia of Archaeal and Bacterial Type Strains, Phase II (KMG-II): from individual species to whole genera.</title>
        <authorList>
            <person name="Goeker M."/>
        </authorList>
    </citation>
    <scope>NUCLEOTIDE SEQUENCE [LARGE SCALE GENOMIC DNA]</scope>
    <source>
        <strain evidence="10 11">DSM 15099</strain>
    </source>
</reference>
<keyword evidence="3 8" id="KW-0699">rRNA-binding</keyword>
<dbReference type="Pfam" id="PF01649">
    <property type="entry name" value="Ribosomal_S20p"/>
    <property type="match status" value="1"/>
</dbReference>
<dbReference type="RefSeq" id="WP_029453440.1">
    <property type="nucleotide sequence ID" value="NZ_PTIS01000001.1"/>
</dbReference>
<dbReference type="STRING" id="37659.GCA_000703125_02761"/>
<sequence length="88" mass="9798">MANIKSSIKRIKTTEAKTLRNKMVKSSLKTTIKKFDTAVIEKNVEEATATYKEVVKALDMAVSKGVIHKNMSSRKKSRLASRLNTLSA</sequence>
<dbReference type="InterPro" id="IPR002583">
    <property type="entry name" value="Ribosomal_bS20"/>
</dbReference>
<dbReference type="GO" id="GO:0003735">
    <property type="term" value="F:structural constituent of ribosome"/>
    <property type="evidence" value="ECO:0007669"/>
    <property type="project" value="InterPro"/>
</dbReference>